<keyword evidence="6 19" id="KW-0378">Hydrolase</keyword>
<dbReference type="Proteomes" id="UP000238823">
    <property type="component" value="Unassembled WGS sequence"/>
</dbReference>
<keyword evidence="5" id="KW-0547">Nucleotide-binding</keyword>
<dbReference type="Gene3D" id="3.40.50.300">
    <property type="entry name" value="P-loop containing nucleotide triphosphate hydrolases"/>
    <property type="match status" value="2"/>
</dbReference>
<reference evidence="19 20" key="1">
    <citation type="submission" date="2018-03" db="EMBL/GenBank/DDBJ databases">
        <title>Draft Genome Sequences of the Obligatory Marine Myxobacteria Enhygromyxa salina SWB007.</title>
        <authorList>
            <person name="Poehlein A."/>
            <person name="Moghaddam J.A."/>
            <person name="Harms H."/>
            <person name="Alanjari M."/>
            <person name="Koenig G.M."/>
            <person name="Daniel R."/>
            <person name="Schaeberle T.F."/>
        </authorList>
    </citation>
    <scope>NUCLEOTIDE SEQUENCE [LARGE SCALE GENOMIC DNA]</scope>
    <source>
        <strain evidence="19 20">SWB007</strain>
    </source>
</reference>
<dbReference type="InterPro" id="IPR036390">
    <property type="entry name" value="WH_DNA-bd_sf"/>
</dbReference>
<dbReference type="GO" id="GO:0030894">
    <property type="term" value="C:replisome"/>
    <property type="evidence" value="ECO:0007669"/>
    <property type="project" value="TreeGrafter"/>
</dbReference>
<name>A0A2S9YU39_9BACT</name>
<evidence type="ECO:0000259" key="17">
    <source>
        <dbReference type="PROSITE" id="PS51192"/>
    </source>
</evidence>
<evidence type="ECO:0000256" key="2">
    <source>
        <dbReference type="ARBA" id="ARBA00001947"/>
    </source>
</evidence>
<dbReference type="Pfam" id="PF09382">
    <property type="entry name" value="RQC"/>
    <property type="match status" value="1"/>
</dbReference>
<dbReference type="InterPro" id="IPR032284">
    <property type="entry name" value="RecQ_Zn-bd"/>
</dbReference>
<dbReference type="InterPro" id="IPR027417">
    <property type="entry name" value="P-loop_NTPase"/>
</dbReference>
<comment type="caution">
    <text evidence="19">The sequence shown here is derived from an EMBL/GenBank/DDBJ whole genome shotgun (WGS) entry which is preliminary data.</text>
</comment>
<evidence type="ECO:0000256" key="13">
    <source>
        <dbReference type="ARBA" id="ARBA00044535"/>
    </source>
</evidence>
<comment type="catalytic activity">
    <reaction evidence="11">
        <text>Couples ATP hydrolysis with the unwinding of duplex DNA by translocating in the 3'-5' direction.</text>
        <dbReference type="EC" id="5.6.2.4"/>
    </reaction>
</comment>
<dbReference type="SMART" id="SM00487">
    <property type="entry name" value="DEXDc"/>
    <property type="match status" value="1"/>
</dbReference>
<dbReference type="EMBL" id="PVNL01000040">
    <property type="protein sequence ID" value="PRQ08608.1"/>
    <property type="molecule type" value="Genomic_DNA"/>
</dbReference>
<feature type="region of interest" description="Disordered" evidence="15">
    <location>
        <begin position="586"/>
        <end position="610"/>
    </location>
</feature>
<protein>
    <recommendedName>
        <fullName evidence="13">ATP-dependent DNA helicase RecQ</fullName>
        <ecNumber evidence="12">5.6.2.4</ecNumber>
    </recommendedName>
    <alternativeName>
        <fullName evidence="14">DNA 3'-5' helicase RecQ</fullName>
    </alternativeName>
</protein>
<evidence type="ECO:0000313" key="19">
    <source>
        <dbReference type="EMBL" id="PRQ08608.1"/>
    </source>
</evidence>
<evidence type="ECO:0000256" key="10">
    <source>
        <dbReference type="ARBA" id="ARBA00023235"/>
    </source>
</evidence>
<comment type="similarity">
    <text evidence="3">Belongs to the helicase family. RecQ subfamily.</text>
</comment>
<organism evidence="19 20">
    <name type="scientific">Enhygromyxa salina</name>
    <dbReference type="NCBI Taxonomy" id="215803"/>
    <lineage>
        <taxon>Bacteria</taxon>
        <taxon>Pseudomonadati</taxon>
        <taxon>Myxococcota</taxon>
        <taxon>Polyangia</taxon>
        <taxon>Nannocystales</taxon>
        <taxon>Nannocystaceae</taxon>
        <taxon>Enhygromyxa</taxon>
    </lineage>
</organism>
<evidence type="ECO:0000256" key="8">
    <source>
        <dbReference type="ARBA" id="ARBA00022840"/>
    </source>
</evidence>
<dbReference type="PROSITE" id="PS50967">
    <property type="entry name" value="HRDC"/>
    <property type="match status" value="1"/>
</dbReference>
<keyword evidence="4" id="KW-0479">Metal-binding</keyword>
<dbReference type="InterPro" id="IPR014001">
    <property type="entry name" value="Helicase_ATP-bd"/>
</dbReference>
<evidence type="ECO:0000313" key="20">
    <source>
        <dbReference type="Proteomes" id="UP000238823"/>
    </source>
</evidence>
<dbReference type="InterPro" id="IPR001650">
    <property type="entry name" value="Helicase_C-like"/>
</dbReference>
<dbReference type="GO" id="GO:0006310">
    <property type="term" value="P:DNA recombination"/>
    <property type="evidence" value="ECO:0007669"/>
    <property type="project" value="InterPro"/>
</dbReference>
<evidence type="ECO:0000256" key="9">
    <source>
        <dbReference type="ARBA" id="ARBA00023125"/>
    </source>
</evidence>
<evidence type="ECO:0000256" key="1">
    <source>
        <dbReference type="ARBA" id="ARBA00001946"/>
    </source>
</evidence>
<dbReference type="SMART" id="SM00341">
    <property type="entry name" value="HRDC"/>
    <property type="match status" value="1"/>
</dbReference>
<dbReference type="InterPro" id="IPR036388">
    <property type="entry name" value="WH-like_DNA-bd_sf"/>
</dbReference>
<dbReference type="InterPro" id="IPR044876">
    <property type="entry name" value="HRDC_dom_sf"/>
</dbReference>
<dbReference type="GO" id="GO:0009378">
    <property type="term" value="F:four-way junction helicase activity"/>
    <property type="evidence" value="ECO:0007669"/>
    <property type="project" value="TreeGrafter"/>
</dbReference>
<feature type="domain" description="HRDC" evidence="16">
    <location>
        <begin position="611"/>
        <end position="685"/>
    </location>
</feature>
<dbReference type="GO" id="GO:0006281">
    <property type="term" value="P:DNA repair"/>
    <property type="evidence" value="ECO:0007669"/>
    <property type="project" value="InterPro"/>
</dbReference>
<dbReference type="InterPro" id="IPR002121">
    <property type="entry name" value="HRDC_dom"/>
</dbReference>
<dbReference type="GO" id="GO:0016787">
    <property type="term" value="F:hydrolase activity"/>
    <property type="evidence" value="ECO:0007669"/>
    <property type="project" value="UniProtKB-KW"/>
</dbReference>
<evidence type="ECO:0000256" key="4">
    <source>
        <dbReference type="ARBA" id="ARBA00022723"/>
    </source>
</evidence>
<proteinExistence type="inferred from homology"/>
<keyword evidence="7 19" id="KW-0347">Helicase</keyword>
<gene>
    <name evidence="19" type="primary">recQ_1</name>
    <name evidence="19" type="ORF">ENSA7_16900</name>
</gene>
<dbReference type="GO" id="GO:0043590">
    <property type="term" value="C:bacterial nucleoid"/>
    <property type="evidence" value="ECO:0007669"/>
    <property type="project" value="TreeGrafter"/>
</dbReference>
<dbReference type="InterPro" id="IPR004589">
    <property type="entry name" value="DNA_helicase_ATP-dep_RecQ"/>
</dbReference>
<keyword evidence="9" id="KW-0238">DNA-binding</keyword>
<evidence type="ECO:0000256" key="14">
    <source>
        <dbReference type="ARBA" id="ARBA00044550"/>
    </source>
</evidence>
<evidence type="ECO:0000259" key="18">
    <source>
        <dbReference type="PROSITE" id="PS51194"/>
    </source>
</evidence>
<dbReference type="EC" id="5.6.2.4" evidence="12"/>
<keyword evidence="10" id="KW-0413">Isomerase</keyword>
<dbReference type="RefSeq" id="WP_106088719.1">
    <property type="nucleotide sequence ID" value="NZ_PVNL01000040.1"/>
</dbReference>
<evidence type="ECO:0000256" key="6">
    <source>
        <dbReference type="ARBA" id="ARBA00022801"/>
    </source>
</evidence>
<evidence type="ECO:0000256" key="11">
    <source>
        <dbReference type="ARBA" id="ARBA00034617"/>
    </source>
</evidence>
<evidence type="ECO:0000256" key="3">
    <source>
        <dbReference type="ARBA" id="ARBA00005446"/>
    </source>
</evidence>
<dbReference type="AlphaFoldDB" id="A0A2S9YU39"/>
<evidence type="ECO:0000259" key="16">
    <source>
        <dbReference type="PROSITE" id="PS50967"/>
    </source>
</evidence>
<evidence type="ECO:0000256" key="12">
    <source>
        <dbReference type="ARBA" id="ARBA00034808"/>
    </source>
</evidence>
<dbReference type="Gene3D" id="1.10.10.10">
    <property type="entry name" value="Winged helix-like DNA-binding domain superfamily/Winged helix DNA-binding domain"/>
    <property type="match status" value="1"/>
</dbReference>
<dbReference type="SMART" id="SM00490">
    <property type="entry name" value="HELICc"/>
    <property type="match status" value="1"/>
</dbReference>
<dbReference type="SMART" id="SM00956">
    <property type="entry name" value="RQC"/>
    <property type="match status" value="1"/>
</dbReference>
<dbReference type="Pfam" id="PF00570">
    <property type="entry name" value="HRDC"/>
    <property type="match status" value="1"/>
</dbReference>
<dbReference type="GO" id="GO:0046872">
    <property type="term" value="F:metal ion binding"/>
    <property type="evidence" value="ECO:0007669"/>
    <property type="project" value="UniProtKB-KW"/>
</dbReference>
<dbReference type="GO" id="GO:0006260">
    <property type="term" value="P:DNA replication"/>
    <property type="evidence" value="ECO:0007669"/>
    <property type="project" value="InterPro"/>
</dbReference>
<dbReference type="OrthoDB" id="9760034at2"/>
<dbReference type="CDD" id="cd18794">
    <property type="entry name" value="SF2_C_RecQ"/>
    <property type="match status" value="1"/>
</dbReference>
<dbReference type="PROSITE" id="PS51192">
    <property type="entry name" value="HELICASE_ATP_BIND_1"/>
    <property type="match status" value="1"/>
</dbReference>
<dbReference type="SUPFAM" id="SSF47819">
    <property type="entry name" value="HRDC-like"/>
    <property type="match status" value="1"/>
</dbReference>
<dbReference type="GO" id="GO:0043138">
    <property type="term" value="F:3'-5' DNA helicase activity"/>
    <property type="evidence" value="ECO:0007669"/>
    <property type="project" value="UniProtKB-EC"/>
</dbReference>
<sequence length="685" mass="75597">MADPRSNLEPPDWLDQVPLDDFDEVFEHADAPDPYTPERAPQRADPLLPALEGGALDLDAGLQIFHHEQFRPGQREAVQALLESQRLLLVAPTGGGKSLTYQLPAALMPGTTLVISPLIALMHDQVASMQACGVPATFLASTLDSDELRQRMRDIAAGAYKLVYVAPERLTFGGFRGLLSRIHVPLVAVDEAHCISEWGHDFRPEYLQIGEFIRSLPGGTRVLACTATATPIVRDEILAKLHLDANTPQIVRGFARPNLRLRAIEAGRPSDRRDQIDALLGQALGQPSDHSPSSSPGAAIIYAPTRKITEQESERLQEKGWKCGAYHAGLDGGLRERVQQAFSSGELQVVVATNAFGMGIDRSDVRAVIHWSPPGSVEAYYQEVGRAGRDGEPAYGLMIYSAQDLPLRRRLLEYDIDGRAPDPDVVDHKWGMFLELIRWAESGTCRHDAILRYFGDEDELLEGCGHCDVCEALGDDDQAEFDDEQTTLIVRKALSGVARIHRTYGLTAAVKLLAGVDDNRLQRGGLDRVKTFGALSEFPEHWIKKLMHRCVAAGWVEYTPGDRPLAVLTDAGREVMMAARPARIVLPPTDLPERRSQPRERRPNTDGSELDKAAQALFERLRAHRLDVSKAEEVPPYVVASDRTLREIALLKPRNLAQLQQAHGIGPTKAERYGEGLLDVVREHG</sequence>
<dbReference type="SUPFAM" id="SSF46785">
    <property type="entry name" value="Winged helix' DNA-binding domain"/>
    <property type="match status" value="1"/>
</dbReference>
<dbReference type="Pfam" id="PF00270">
    <property type="entry name" value="DEAD"/>
    <property type="match status" value="1"/>
</dbReference>
<evidence type="ECO:0000256" key="5">
    <source>
        <dbReference type="ARBA" id="ARBA00022741"/>
    </source>
</evidence>
<accession>A0A2S9YU39</accession>
<dbReference type="CDD" id="cd17920">
    <property type="entry name" value="DEXHc_RecQ"/>
    <property type="match status" value="1"/>
</dbReference>
<evidence type="ECO:0000256" key="7">
    <source>
        <dbReference type="ARBA" id="ARBA00022806"/>
    </source>
</evidence>
<keyword evidence="8" id="KW-0067">ATP-binding</keyword>
<dbReference type="NCBIfam" id="TIGR00614">
    <property type="entry name" value="recQ_fam"/>
    <property type="match status" value="1"/>
</dbReference>
<dbReference type="InterPro" id="IPR018982">
    <property type="entry name" value="RQC_domain"/>
</dbReference>
<dbReference type="Pfam" id="PF16124">
    <property type="entry name" value="RecQ_Zn_bind"/>
    <property type="match status" value="1"/>
</dbReference>
<dbReference type="InterPro" id="IPR011545">
    <property type="entry name" value="DEAD/DEAH_box_helicase_dom"/>
</dbReference>
<dbReference type="Gene3D" id="1.10.150.80">
    <property type="entry name" value="HRDC domain"/>
    <property type="match status" value="1"/>
</dbReference>
<evidence type="ECO:0000256" key="15">
    <source>
        <dbReference type="SAM" id="MobiDB-lite"/>
    </source>
</evidence>
<dbReference type="PROSITE" id="PS51194">
    <property type="entry name" value="HELICASE_CTER"/>
    <property type="match status" value="1"/>
</dbReference>
<dbReference type="GO" id="GO:0003677">
    <property type="term" value="F:DNA binding"/>
    <property type="evidence" value="ECO:0007669"/>
    <property type="project" value="UniProtKB-KW"/>
</dbReference>
<comment type="cofactor">
    <cofactor evidence="2">
        <name>Zn(2+)</name>
        <dbReference type="ChEBI" id="CHEBI:29105"/>
    </cofactor>
</comment>
<dbReference type="PANTHER" id="PTHR13710">
    <property type="entry name" value="DNA HELICASE RECQ FAMILY MEMBER"/>
    <property type="match status" value="1"/>
</dbReference>
<feature type="domain" description="Helicase ATP-binding" evidence="17">
    <location>
        <begin position="78"/>
        <end position="247"/>
    </location>
</feature>
<dbReference type="InterPro" id="IPR010997">
    <property type="entry name" value="HRDC-like_sf"/>
</dbReference>
<dbReference type="GO" id="GO:0005524">
    <property type="term" value="F:ATP binding"/>
    <property type="evidence" value="ECO:0007669"/>
    <property type="project" value="UniProtKB-KW"/>
</dbReference>
<dbReference type="SUPFAM" id="SSF52540">
    <property type="entry name" value="P-loop containing nucleoside triphosphate hydrolases"/>
    <property type="match status" value="1"/>
</dbReference>
<dbReference type="Pfam" id="PF00271">
    <property type="entry name" value="Helicase_C"/>
    <property type="match status" value="1"/>
</dbReference>
<comment type="cofactor">
    <cofactor evidence="1">
        <name>Mg(2+)</name>
        <dbReference type="ChEBI" id="CHEBI:18420"/>
    </cofactor>
</comment>
<dbReference type="GO" id="GO:0005737">
    <property type="term" value="C:cytoplasm"/>
    <property type="evidence" value="ECO:0007669"/>
    <property type="project" value="TreeGrafter"/>
</dbReference>
<feature type="domain" description="Helicase C-terminal" evidence="18">
    <location>
        <begin position="275"/>
        <end position="432"/>
    </location>
</feature>
<dbReference type="PANTHER" id="PTHR13710:SF105">
    <property type="entry name" value="ATP-DEPENDENT DNA HELICASE Q1"/>
    <property type="match status" value="1"/>
</dbReference>
<feature type="compositionally biased region" description="Basic and acidic residues" evidence="15">
    <location>
        <begin position="591"/>
        <end position="610"/>
    </location>
</feature>